<dbReference type="Gene3D" id="3.50.50.60">
    <property type="entry name" value="FAD/NAD(P)-binding domain"/>
    <property type="match status" value="1"/>
</dbReference>
<protein>
    <submittedName>
        <fullName evidence="7">Pyridine nucleotide-disulphide oxidoreductase</fullName>
    </submittedName>
</protein>
<evidence type="ECO:0000256" key="1">
    <source>
        <dbReference type="ARBA" id="ARBA00001974"/>
    </source>
</evidence>
<evidence type="ECO:0000256" key="3">
    <source>
        <dbReference type="ARBA" id="ARBA00022827"/>
    </source>
</evidence>
<dbReference type="OrthoDB" id="214187at2157"/>
<dbReference type="InterPro" id="IPR040131">
    <property type="entry name" value="MnmG_N"/>
</dbReference>
<dbReference type="PRINTS" id="PR00368">
    <property type="entry name" value="FADPNR"/>
</dbReference>
<keyword evidence="4" id="KW-0560">Oxidoreductase</keyword>
<sequence>MTNSDSSTDSTAASDSTTPPTDDVPTYDVAVIGGGPAGCSAAVFTSRADLETVLFEHDRSALLKSAHLENYLGFPFGIQPTQFLELAREHAREAGARVYRAGVTAVRRSEDGDESDCGFVLEAEDRTVLADRLIVASWARTAFLEDLPVTREPEEPGPVMVVPTDADGRTDCDGLYAAGRITSQNHQAIVNAGNGADVALTLVRDVRPEYYNDWVVPDGYYESYDRAVPEGVEEITVPERRRRHEEAQTRMLEFFDETAGAGLEQDGE</sequence>
<evidence type="ECO:0000256" key="5">
    <source>
        <dbReference type="SAM" id="MobiDB-lite"/>
    </source>
</evidence>
<dbReference type="STRING" id="1095776.SAMN04515672_3159"/>
<dbReference type="EMBL" id="FNFE01000004">
    <property type="protein sequence ID" value="SDK45174.1"/>
    <property type="molecule type" value="Genomic_DNA"/>
</dbReference>
<gene>
    <name evidence="7" type="ORF">SAMN04515672_3159</name>
</gene>
<evidence type="ECO:0000259" key="6">
    <source>
        <dbReference type="Pfam" id="PF01134"/>
    </source>
</evidence>
<proteinExistence type="predicted"/>
<accession>A0A1G9C121</accession>
<dbReference type="RefSeq" id="WP_090308880.1">
    <property type="nucleotide sequence ID" value="NZ_FNFE01000004.1"/>
</dbReference>
<dbReference type="Proteomes" id="UP000198882">
    <property type="component" value="Unassembled WGS sequence"/>
</dbReference>
<dbReference type="PANTHER" id="PTHR48105">
    <property type="entry name" value="THIOREDOXIN REDUCTASE 1-RELATED-RELATED"/>
    <property type="match status" value="1"/>
</dbReference>
<feature type="domain" description="MnmG N-terminal" evidence="6">
    <location>
        <begin position="28"/>
        <end position="63"/>
    </location>
</feature>
<dbReference type="AlphaFoldDB" id="A0A1G9C121"/>
<keyword evidence="2" id="KW-0285">Flavoprotein</keyword>
<keyword evidence="3" id="KW-0274">FAD</keyword>
<evidence type="ECO:0000313" key="8">
    <source>
        <dbReference type="Proteomes" id="UP000198882"/>
    </source>
</evidence>
<evidence type="ECO:0000256" key="4">
    <source>
        <dbReference type="ARBA" id="ARBA00023002"/>
    </source>
</evidence>
<feature type="region of interest" description="Disordered" evidence="5">
    <location>
        <begin position="1"/>
        <end position="26"/>
    </location>
</feature>
<comment type="cofactor">
    <cofactor evidence="1">
        <name>FAD</name>
        <dbReference type="ChEBI" id="CHEBI:57692"/>
    </cofactor>
</comment>
<keyword evidence="8" id="KW-1185">Reference proteome</keyword>
<organism evidence="7 8">
    <name type="scientific">Natronorubrum texcoconense</name>
    <dbReference type="NCBI Taxonomy" id="1095776"/>
    <lineage>
        <taxon>Archaea</taxon>
        <taxon>Methanobacteriati</taxon>
        <taxon>Methanobacteriota</taxon>
        <taxon>Stenosarchaea group</taxon>
        <taxon>Halobacteria</taxon>
        <taxon>Halobacteriales</taxon>
        <taxon>Natrialbaceae</taxon>
        <taxon>Natronorubrum</taxon>
    </lineage>
</organism>
<dbReference type="Pfam" id="PF01134">
    <property type="entry name" value="GIDA"/>
    <property type="match status" value="1"/>
</dbReference>
<evidence type="ECO:0000313" key="7">
    <source>
        <dbReference type="EMBL" id="SDK45174.1"/>
    </source>
</evidence>
<dbReference type="PRINTS" id="PR00469">
    <property type="entry name" value="PNDRDTASEII"/>
</dbReference>
<dbReference type="InterPro" id="IPR050097">
    <property type="entry name" value="Ferredoxin-NADP_redctase_2"/>
</dbReference>
<evidence type="ECO:0000256" key="2">
    <source>
        <dbReference type="ARBA" id="ARBA00022630"/>
    </source>
</evidence>
<dbReference type="SUPFAM" id="SSF51905">
    <property type="entry name" value="FAD/NAD(P)-binding domain"/>
    <property type="match status" value="1"/>
</dbReference>
<name>A0A1G9C121_9EURY</name>
<reference evidence="8" key="1">
    <citation type="submission" date="2016-10" db="EMBL/GenBank/DDBJ databases">
        <authorList>
            <person name="Varghese N."/>
            <person name="Submissions S."/>
        </authorList>
    </citation>
    <scope>NUCLEOTIDE SEQUENCE [LARGE SCALE GENOMIC DNA]</scope>
    <source>
        <strain evidence="8">B4,CECT 8067,JCM 17497</strain>
    </source>
</reference>
<dbReference type="GO" id="GO:0016491">
    <property type="term" value="F:oxidoreductase activity"/>
    <property type="evidence" value="ECO:0007669"/>
    <property type="project" value="UniProtKB-KW"/>
</dbReference>
<dbReference type="InterPro" id="IPR036188">
    <property type="entry name" value="FAD/NAD-bd_sf"/>
</dbReference>